<evidence type="ECO:0000256" key="3">
    <source>
        <dbReference type="ARBA" id="ARBA00022840"/>
    </source>
</evidence>
<dbReference type="SUPFAM" id="SSF100950">
    <property type="entry name" value="NagB/RpiA/CoA transferase-like"/>
    <property type="match status" value="1"/>
</dbReference>
<dbReference type="GO" id="GO:0005524">
    <property type="term" value="F:ATP binding"/>
    <property type="evidence" value="ECO:0007669"/>
    <property type="project" value="UniProtKB-KW"/>
</dbReference>
<dbReference type="PANTHER" id="PTHR23407:SF1">
    <property type="entry name" value="5-FORMYLTETRAHYDROFOLATE CYCLO-LIGASE"/>
    <property type="match status" value="1"/>
</dbReference>
<proteinExistence type="inferred from homology"/>
<dbReference type="GO" id="GO:0035999">
    <property type="term" value="P:tetrahydrofolate interconversion"/>
    <property type="evidence" value="ECO:0007669"/>
    <property type="project" value="TreeGrafter"/>
</dbReference>
<dbReference type="InterPro" id="IPR024185">
    <property type="entry name" value="FTHF_cligase-like_sf"/>
</dbReference>
<keyword evidence="2 4" id="KW-0547">Nucleotide-binding</keyword>
<dbReference type="GO" id="GO:0030272">
    <property type="term" value="F:5-formyltetrahydrofolate cyclo-ligase activity"/>
    <property type="evidence" value="ECO:0007669"/>
    <property type="project" value="UniProtKB-EC"/>
</dbReference>
<dbReference type="NCBIfam" id="TIGR02727">
    <property type="entry name" value="MTHFS_bact"/>
    <property type="match status" value="1"/>
</dbReference>
<dbReference type="GO" id="GO:0009396">
    <property type="term" value="P:folic acid-containing compound biosynthetic process"/>
    <property type="evidence" value="ECO:0007669"/>
    <property type="project" value="TreeGrafter"/>
</dbReference>
<dbReference type="InterPro" id="IPR002698">
    <property type="entry name" value="FTHF_cligase"/>
</dbReference>
<comment type="similarity">
    <text evidence="1 5">Belongs to the 5-formyltetrahydrofolate cyclo-ligase family.</text>
</comment>
<feature type="binding site" evidence="4">
    <location>
        <begin position="11"/>
        <end position="15"/>
    </location>
    <ligand>
        <name>ATP</name>
        <dbReference type="ChEBI" id="CHEBI:30616"/>
    </ligand>
</feature>
<dbReference type="PANTHER" id="PTHR23407">
    <property type="entry name" value="ATPASE INHIBITOR/5-FORMYLTETRAHYDROFOLATE CYCLO-LIGASE"/>
    <property type="match status" value="1"/>
</dbReference>
<feature type="binding site" evidence="4">
    <location>
        <begin position="138"/>
        <end position="146"/>
    </location>
    <ligand>
        <name>ATP</name>
        <dbReference type="ChEBI" id="CHEBI:30616"/>
    </ligand>
</feature>
<dbReference type="Pfam" id="PF01812">
    <property type="entry name" value="5-FTHF_cyc-lig"/>
    <property type="match status" value="1"/>
</dbReference>
<accession>A0A1I1BI83</accession>
<dbReference type="RefSeq" id="WP_091675029.1">
    <property type="nucleotide sequence ID" value="NZ_FOKG01000013.1"/>
</dbReference>
<dbReference type="EC" id="6.3.3.2" evidence="5"/>
<evidence type="ECO:0000256" key="1">
    <source>
        <dbReference type="ARBA" id="ARBA00010638"/>
    </source>
</evidence>
<evidence type="ECO:0000256" key="5">
    <source>
        <dbReference type="RuleBase" id="RU361279"/>
    </source>
</evidence>
<reference evidence="7" key="1">
    <citation type="submission" date="2016-10" db="EMBL/GenBank/DDBJ databases">
        <authorList>
            <person name="Varghese N."/>
            <person name="Submissions S."/>
        </authorList>
    </citation>
    <scope>NUCLEOTIDE SEQUENCE [LARGE SCALE GENOMIC DNA]</scope>
    <source>
        <strain evidence="7">CGMCC 4.3568</strain>
    </source>
</reference>
<dbReference type="AlphaFoldDB" id="A0A1I1BI83"/>
<organism evidence="6 7">
    <name type="scientific">Amycolatopsis marina</name>
    <dbReference type="NCBI Taxonomy" id="490629"/>
    <lineage>
        <taxon>Bacteria</taxon>
        <taxon>Bacillati</taxon>
        <taxon>Actinomycetota</taxon>
        <taxon>Actinomycetes</taxon>
        <taxon>Pseudonocardiales</taxon>
        <taxon>Pseudonocardiaceae</taxon>
        <taxon>Amycolatopsis</taxon>
    </lineage>
</organism>
<evidence type="ECO:0000313" key="7">
    <source>
        <dbReference type="Proteomes" id="UP000243799"/>
    </source>
</evidence>
<keyword evidence="7" id="KW-1185">Reference proteome</keyword>
<dbReference type="InterPro" id="IPR037171">
    <property type="entry name" value="NagB/RpiA_transferase-like"/>
</dbReference>
<comment type="cofactor">
    <cofactor evidence="5">
        <name>Mg(2+)</name>
        <dbReference type="ChEBI" id="CHEBI:18420"/>
    </cofactor>
</comment>
<protein>
    <recommendedName>
        <fullName evidence="5">5-formyltetrahydrofolate cyclo-ligase</fullName>
        <ecNumber evidence="5">6.3.3.2</ecNumber>
    </recommendedName>
</protein>
<sequence>MHPRGNERLSKTEWRAHLLARRAGVPPAQRAAEADALALATASIQARTVCCYVPFGDEPGSLALLDALRDRGVRVLLPIVPPRPGPLDWAEYTGSPLLVQGRFRGLMEPAGERLGSAGVAAAEVVLVPALAVDHRGVRLGRGAGFYDRTLPLARPGTAFVAVIRDTELVRRLPAEAHDTRMDAVLTPGRGMLALPERGEP</sequence>
<feature type="binding site" evidence="4">
    <location>
        <position position="53"/>
    </location>
    <ligand>
        <name>substrate</name>
    </ligand>
</feature>
<keyword evidence="5" id="KW-0460">Magnesium</keyword>
<dbReference type="PIRSF" id="PIRSF006806">
    <property type="entry name" value="FTHF_cligase"/>
    <property type="match status" value="1"/>
</dbReference>
<comment type="catalytic activity">
    <reaction evidence="5">
        <text>(6S)-5-formyl-5,6,7,8-tetrahydrofolate + ATP = (6R)-5,10-methenyltetrahydrofolate + ADP + phosphate</text>
        <dbReference type="Rhea" id="RHEA:10488"/>
        <dbReference type="ChEBI" id="CHEBI:30616"/>
        <dbReference type="ChEBI" id="CHEBI:43474"/>
        <dbReference type="ChEBI" id="CHEBI:57455"/>
        <dbReference type="ChEBI" id="CHEBI:57457"/>
        <dbReference type="ChEBI" id="CHEBI:456216"/>
        <dbReference type="EC" id="6.3.3.2"/>
    </reaction>
</comment>
<evidence type="ECO:0000313" key="6">
    <source>
        <dbReference type="EMBL" id="SFB48200.1"/>
    </source>
</evidence>
<dbReference type="GO" id="GO:0046872">
    <property type="term" value="F:metal ion binding"/>
    <property type="evidence" value="ECO:0007669"/>
    <property type="project" value="UniProtKB-KW"/>
</dbReference>
<evidence type="ECO:0000256" key="4">
    <source>
        <dbReference type="PIRSR" id="PIRSR006806-1"/>
    </source>
</evidence>
<dbReference type="Proteomes" id="UP000243799">
    <property type="component" value="Unassembled WGS sequence"/>
</dbReference>
<keyword evidence="6" id="KW-0436">Ligase</keyword>
<gene>
    <name evidence="6" type="ORF">SAMN05216266_113107</name>
</gene>
<dbReference type="OrthoDB" id="3242798at2"/>
<keyword evidence="3 4" id="KW-0067">ATP-binding</keyword>
<dbReference type="EMBL" id="FOKG01000013">
    <property type="protein sequence ID" value="SFB48200.1"/>
    <property type="molecule type" value="Genomic_DNA"/>
</dbReference>
<evidence type="ECO:0000256" key="2">
    <source>
        <dbReference type="ARBA" id="ARBA00022741"/>
    </source>
</evidence>
<keyword evidence="5" id="KW-0479">Metal-binding</keyword>
<name>A0A1I1BI83_9PSEU</name>
<dbReference type="Gene3D" id="3.40.50.10420">
    <property type="entry name" value="NagB/RpiA/CoA transferase-like"/>
    <property type="match status" value="1"/>
</dbReference>
<dbReference type="STRING" id="490629.SAMN05216266_113107"/>
<feature type="binding site" evidence="4">
    <location>
        <position position="58"/>
    </location>
    <ligand>
        <name>substrate</name>
    </ligand>
</feature>